<evidence type="ECO:0000313" key="7">
    <source>
        <dbReference type="Proteomes" id="UP000298358"/>
    </source>
</evidence>
<keyword evidence="7" id="KW-1185">Reference proteome</keyword>
<feature type="domain" description="Gfo/Idh/MocA-like oxidoreductase N-terminal" evidence="4">
    <location>
        <begin position="19"/>
        <end position="134"/>
    </location>
</feature>
<dbReference type="GO" id="GO:0016491">
    <property type="term" value="F:oxidoreductase activity"/>
    <property type="evidence" value="ECO:0007669"/>
    <property type="project" value="UniProtKB-KW"/>
</dbReference>
<protein>
    <submittedName>
        <fullName evidence="6">Gfo/Idh/MocA family oxidoreductase</fullName>
    </submittedName>
</protein>
<keyword evidence="2" id="KW-0560">Oxidoreductase</keyword>
<comment type="similarity">
    <text evidence="1">Belongs to the Gfo/Idh/MocA family.</text>
</comment>
<organism evidence="6 7">
    <name type="scientific">Microbacterium paludicola</name>
    <dbReference type="NCBI Taxonomy" id="300019"/>
    <lineage>
        <taxon>Bacteria</taxon>
        <taxon>Bacillati</taxon>
        <taxon>Actinomycetota</taxon>
        <taxon>Actinomycetes</taxon>
        <taxon>Micrococcales</taxon>
        <taxon>Microbacteriaceae</taxon>
        <taxon>Microbacterium</taxon>
    </lineage>
</organism>
<sequence length="335" mass="35720">MTQTPLADEPASGRTTRWGILAPGSIAESFAADLAVTPGAELVAVASRDAARAADFAARHGAQRSYGSYDELLAAPDIDVVYIASPHALHLEQATRALEAGKHVLCEKPLTLDRAGAEALIATARAHDRFLMEGMWMACNPVILDLRRRLAAGEFGAPRHLFAEFAFRVDAGPEHRLLDPALGGGALLDVGVYPLALAHLLLGEAIELRATGVFDRVDLDVAIAGRYPGGALASLAVGLTHHAPVAARISTERGWIEIDQFFAPTHFTFHGDGGEPVRFDPPQPLYGRGFGNEAAEVARCLHEGLRESPLVPHAQTLAILGQVDRLRAELRGEPA</sequence>
<dbReference type="PANTHER" id="PTHR22604:SF105">
    <property type="entry name" value="TRANS-1,2-DIHYDROBENZENE-1,2-DIOL DEHYDROGENASE"/>
    <property type="match status" value="1"/>
</dbReference>
<dbReference type="Pfam" id="PF01408">
    <property type="entry name" value="GFO_IDH_MocA"/>
    <property type="match status" value="1"/>
</dbReference>
<proteinExistence type="inferred from homology"/>
<evidence type="ECO:0000259" key="4">
    <source>
        <dbReference type="Pfam" id="PF01408"/>
    </source>
</evidence>
<dbReference type="Gene3D" id="3.30.360.10">
    <property type="entry name" value="Dihydrodipicolinate Reductase, domain 2"/>
    <property type="match status" value="1"/>
</dbReference>
<dbReference type="InterPro" id="IPR050984">
    <property type="entry name" value="Gfo/Idh/MocA_domain"/>
</dbReference>
<evidence type="ECO:0000256" key="1">
    <source>
        <dbReference type="ARBA" id="ARBA00010928"/>
    </source>
</evidence>
<dbReference type="PANTHER" id="PTHR22604">
    <property type="entry name" value="OXIDOREDUCTASES"/>
    <property type="match status" value="1"/>
</dbReference>
<gene>
    <name evidence="6" type="ORF">E4U02_12300</name>
</gene>
<dbReference type="InterPro" id="IPR036291">
    <property type="entry name" value="NAD(P)-bd_dom_sf"/>
</dbReference>
<evidence type="ECO:0000313" key="6">
    <source>
        <dbReference type="EMBL" id="TFU32063.1"/>
    </source>
</evidence>
<dbReference type="GO" id="GO:0000166">
    <property type="term" value="F:nucleotide binding"/>
    <property type="evidence" value="ECO:0007669"/>
    <property type="project" value="InterPro"/>
</dbReference>
<dbReference type="Gene3D" id="3.40.50.720">
    <property type="entry name" value="NAD(P)-binding Rossmann-like Domain"/>
    <property type="match status" value="1"/>
</dbReference>
<evidence type="ECO:0000256" key="3">
    <source>
        <dbReference type="ARBA" id="ARBA00023027"/>
    </source>
</evidence>
<dbReference type="AlphaFoldDB" id="A0A4Y9FU85"/>
<feature type="domain" description="GFO/IDH/MocA-like oxidoreductase" evidence="5">
    <location>
        <begin position="144"/>
        <end position="257"/>
    </location>
</feature>
<evidence type="ECO:0000259" key="5">
    <source>
        <dbReference type="Pfam" id="PF22725"/>
    </source>
</evidence>
<dbReference type="OrthoDB" id="9815825at2"/>
<comment type="caution">
    <text evidence="6">The sequence shown here is derived from an EMBL/GenBank/DDBJ whole genome shotgun (WGS) entry which is preliminary data.</text>
</comment>
<dbReference type="Pfam" id="PF22725">
    <property type="entry name" value="GFO_IDH_MocA_C3"/>
    <property type="match status" value="1"/>
</dbReference>
<dbReference type="EMBL" id="SPQB01000036">
    <property type="protein sequence ID" value="TFU32063.1"/>
    <property type="molecule type" value="Genomic_DNA"/>
</dbReference>
<evidence type="ECO:0000256" key="2">
    <source>
        <dbReference type="ARBA" id="ARBA00023002"/>
    </source>
</evidence>
<accession>A0A4Y9FU85</accession>
<dbReference type="SUPFAM" id="SSF51735">
    <property type="entry name" value="NAD(P)-binding Rossmann-fold domains"/>
    <property type="match status" value="1"/>
</dbReference>
<keyword evidence="3" id="KW-0520">NAD</keyword>
<dbReference type="SUPFAM" id="SSF55347">
    <property type="entry name" value="Glyceraldehyde-3-phosphate dehydrogenase-like, C-terminal domain"/>
    <property type="match status" value="1"/>
</dbReference>
<dbReference type="RefSeq" id="WP_135115133.1">
    <property type="nucleotide sequence ID" value="NZ_JADGLL010000036.1"/>
</dbReference>
<dbReference type="Proteomes" id="UP000298358">
    <property type="component" value="Unassembled WGS sequence"/>
</dbReference>
<dbReference type="InterPro" id="IPR055170">
    <property type="entry name" value="GFO_IDH_MocA-like_dom"/>
</dbReference>
<dbReference type="InterPro" id="IPR000683">
    <property type="entry name" value="Gfo/Idh/MocA-like_OxRdtase_N"/>
</dbReference>
<name>A0A4Y9FU85_9MICO</name>
<reference evidence="6 7" key="1">
    <citation type="submission" date="2019-03" db="EMBL/GenBank/DDBJ databases">
        <title>Diversity of the mouse oral microbiome.</title>
        <authorList>
            <person name="Joseph S."/>
            <person name="Aduse-Opoku J."/>
            <person name="Curtis M."/>
            <person name="Wade W."/>
            <person name="Hashim A."/>
        </authorList>
    </citation>
    <scope>NUCLEOTIDE SEQUENCE [LARGE SCALE GENOMIC DNA]</scope>
    <source>
        <strain evidence="6 7">P1012</strain>
    </source>
</reference>